<dbReference type="PRINTS" id="PR00507">
    <property type="entry name" value="N12N6MTFRASE"/>
</dbReference>
<dbReference type="PANTHER" id="PTHR42998:SF1">
    <property type="entry name" value="TYPE I RESTRICTION ENZYME HINDI METHYLASE SUBUNIT"/>
    <property type="match status" value="1"/>
</dbReference>
<comment type="similarity">
    <text evidence="1">Belongs to the N(4)/N(6)-methyltransferase family.</text>
</comment>
<keyword evidence="3" id="KW-0489">Methyltransferase</keyword>
<protein>
    <submittedName>
        <fullName evidence="3">Type I restriction enzyme M protein</fullName>
        <ecNumber evidence="3">2.1.1.72</ecNumber>
    </submittedName>
</protein>
<dbReference type="InterPro" id="IPR003356">
    <property type="entry name" value="DNA_methylase_A-5"/>
</dbReference>
<comment type="caution">
    <text evidence="3">The sequence shown here is derived from an EMBL/GenBank/DDBJ whole genome shotgun (WGS) entry which is preliminary data.</text>
</comment>
<evidence type="ECO:0000256" key="1">
    <source>
        <dbReference type="ARBA" id="ARBA00006594"/>
    </source>
</evidence>
<organism evidence="3 4">
    <name type="scientific">Mucilaginibacter lappiensis</name>
    <dbReference type="NCBI Taxonomy" id="354630"/>
    <lineage>
        <taxon>Bacteria</taxon>
        <taxon>Pseudomonadati</taxon>
        <taxon>Bacteroidota</taxon>
        <taxon>Sphingobacteriia</taxon>
        <taxon>Sphingobacteriales</taxon>
        <taxon>Sphingobacteriaceae</taxon>
        <taxon>Mucilaginibacter</taxon>
    </lineage>
</organism>
<dbReference type="GO" id="GO:0003677">
    <property type="term" value="F:DNA binding"/>
    <property type="evidence" value="ECO:0007669"/>
    <property type="project" value="InterPro"/>
</dbReference>
<dbReference type="EMBL" id="JACHCA010000025">
    <property type="protein sequence ID" value="MBB6131491.1"/>
    <property type="molecule type" value="Genomic_DNA"/>
</dbReference>
<dbReference type="EC" id="2.1.1.72" evidence="3"/>
<name>A0A841JUI8_9SPHI</name>
<dbReference type="Gene3D" id="3.40.50.150">
    <property type="entry name" value="Vaccinia Virus protein VP39"/>
    <property type="match status" value="1"/>
</dbReference>
<reference evidence="3 4" key="1">
    <citation type="submission" date="2020-08" db="EMBL/GenBank/DDBJ databases">
        <title>Genomic Encyclopedia of Type Strains, Phase IV (KMG-V): Genome sequencing to study the core and pangenomes of soil and plant-associated prokaryotes.</title>
        <authorList>
            <person name="Whitman W."/>
        </authorList>
    </citation>
    <scope>NUCLEOTIDE SEQUENCE [LARGE SCALE GENOMIC DNA]</scope>
    <source>
        <strain evidence="3 4">MP601</strain>
    </source>
</reference>
<dbReference type="GO" id="GO:0032259">
    <property type="term" value="P:methylation"/>
    <property type="evidence" value="ECO:0007669"/>
    <property type="project" value="UniProtKB-KW"/>
</dbReference>
<accession>A0A841JUI8</accession>
<dbReference type="RefSeq" id="WP_183589965.1">
    <property type="nucleotide sequence ID" value="NZ_JACHCA010000025.1"/>
</dbReference>
<evidence type="ECO:0000259" key="2">
    <source>
        <dbReference type="Pfam" id="PF02384"/>
    </source>
</evidence>
<dbReference type="Pfam" id="PF02384">
    <property type="entry name" value="N6_Mtase"/>
    <property type="match status" value="1"/>
</dbReference>
<feature type="domain" description="DNA methylase adenine-specific" evidence="2">
    <location>
        <begin position="91"/>
        <end position="177"/>
    </location>
</feature>
<evidence type="ECO:0000313" key="4">
    <source>
        <dbReference type="Proteomes" id="UP000548326"/>
    </source>
</evidence>
<dbReference type="SUPFAM" id="SSF53335">
    <property type="entry name" value="S-adenosyl-L-methionine-dependent methyltransferases"/>
    <property type="match status" value="1"/>
</dbReference>
<sequence length="239" mass="27354">MYYDLKKLKKIFDQISYARTEMNAFTDIIDFSLLAFRFYKTADELQSAHQKLTTHPQCELIGQFMTELADLNPYGFADPLGEFYMMHISYGRLGQYFTPEPITEMMALMTMPEITEPGQKVLDPACGSGRFLLSAAKQNRLLKFYGADLDPICCKMALLNMLLNSLTGEIANINSISNEFFTGYHVKTKLIGGYHYPYFEEFTDPMLSYIWLHPEAVSHNPKSEKKPPVPVFIQGDLFS</sequence>
<dbReference type="PANTHER" id="PTHR42998">
    <property type="entry name" value="TYPE I RESTRICTION ENZYME HINDVIIP M PROTEIN-RELATED"/>
    <property type="match status" value="1"/>
</dbReference>
<dbReference type="InterPro" id="IPR029063">
    <property type="entry name" value="SAM-dependent_MTases_sf"/>
</dbReference>
<gene>
    <name evidence="3" type="ORF">HDF22_005642</name>
</gene>
<evidence type="ECO:0000313" key="3">
    <source>
        <dbReference type="EMBL" id="MBB6131491.1"/>
    </source>
</evidence>
<dbReference type="AlphaFoldDB" id="A0A841JUI8"/>
<dbReference type="Proteomes" id="UP000548326">
    <property type="component" value="Unassembled WGS sequence"/>
</dbReference>
<dbReference type="GO" id="GO:0008170">
    <property type="term" value="F:N-methyltransferase activity"/>
    <property type="evidence" value="ECO:0007669"/>
    <property type="project" value="InterPro"/>
</dbReference>
<dbReference type="InterPro" id="IPR052916">
    <property type="entry name" value="Type-I_RE_MTase_Subunit"/>
</dbReference>
<keyword evidence="3" id="KW-0808">Transferase</keyword>
<dbReference type="GO" id="GO:0009007">
    <property type="term" value="F:site-specific DNA-methyltransferase (adenine-specific) activity"/>
    <property type="evidence" value="ECO:0007669"/>
    <property type="project" value="UniProtKB-EC"/>
</dbReference>
<proteinExistence type="inferred from homology"/>